<sequence length="486" mass="51293">MRPKQLLGSAVLLCLLAAGALYATRVRWMWGDAPLLVGQLVDSSVDQPLWLHAAVLPAARLSMEVFPELGALDALHLVSALAAGIALWFVLSSCMRRFGAFGALLATAGLVGTWGLWFHGSLPELHTQQMLGCAIAAYCWPLGGGVVGRRGVRAAVWVLGATAAILLHRSNAVVLVGLTLGSVLSTFSRANATSWRDLAFILAGDLVAAAALFLTSAMSVAVDRGGAAGQALWLLTEFARLPSWSFVVDEIFGPLMLIAVGAVAGLPLLLRSRSSSLGVALLVAGVFFTIFGVSTSGGYFLGIAPLMAHSAASLLQWCEQRFSSRRVLTVVGPLVVLQAAVVAWLLPIDQAIEEAAWGDHRYRVVSATTEGPTVVLSADLSLQLVSGRSKAIAEQALWPQLYEASALGAAPEMFAESVAQQVESARASGLSLVLDLNWGEYLDRQPAIEPFMEALSTRLASVSGARLVEREGLRFLVLPPPAPAVD</sequence>
<dbReference type="Proteomes" id="UP000316921">
    <property type="component" value="Chromosome"/>
</dbReference>
<feature type="transmembrane region" description="Helical" evidence="1">
    <location>
        <begin position="154"/>
        <end position="178"/>
    </location>
</feature>
<evidence type="ECO:0000313" key="3">
    <source>
        <dbReference type="Proteomes" id="UP000316921"/>
    </source>
</evidence>
<dbReference type="AlphaFoldDB" id="A0A518BPG1"/>
<dbReference type="KEGG" id="pbap:Pla133_39680"/>
<reference evidence="2 3" key="1">
    <citation type="submission" date="2019-02" db="EMBL/GenBank/DDBJ databases">
        <title>Deep-cultivation of Planctomycetes and their phenomic and genomic characterization uncovers novel biology.</title>
        <authorList>
            <person name="Wiegand S."/>
            <person name="Jogler M."/>
            <person name="Boedeker C."/>
            <person name="Pinto D."/>
            <person name="Vollmers J."/>
            <person name="Rivas-Marin E."/>
            <person name="Kohn T."/>
            <person name="Peeters S.H."/>
            <person name="Heuer A."/>
            <person name="Rast P."/>
            <person name="Oberbeckmann S."/>
            <person name="Bunk B."/>
            <person name="Jeske O."/>
            <person name="Meyerdierks A."/>
            <person name="Storesund J.E."/>
            <person name="Kallscheuer N."/>
            <person name="Luecker S."/>
            <person name="Lage O.M."/>
            <person name="Pohl T."/>
            <person name="Merkel B.J."/>
            <person name="Hornburger P."/>
            <person name="Mueller R.-W."/>
            <person name="Bruemmer F."/>
            <person name="Labrenz M."/>
            <person name="Spormann A.M."/>
            <person name="Op den Camp H."/>
            <person name="Overmann J."/>
            <person name="Amann R."/>
            <person name="Jetten M.S.M."/>
            <person name="Mascher T."/>
            <person name="Medema M.H."/>
            <person name="Devos D.P."/>
            <person name="Kaster A.-K."/>
            <person name="Ovreas L."/>
            <person name="Rohde M."/>
            <person name="Galperin M.Y."/>
            <person name="Jogler C."/>
        </authorList>
    </citation>
    <scope>NUCLEOTIDE SEQUENCE [LARGE SCALE GENOMIC DNA]</scope>
    <source>
        <strain evidence="2 3">Pla133</strain>
    </source>
</reference>
<proteinExistence type="predicted"/>
<keyword evidence="1" id="KW-0472">Membrane</keyword>
<keyword evidence="1" id="KW-0812">Transmembrane</keyword>
<gene>
    <name evidence="2" type="ORF">Pla133_39680</name>
</gene>
<evidence type="ECO:0000256" key="1">
    <source>
        <dbReference type="SAM" id="Phobius"/>
    </source>
</evidence>
<keyword evidence="1" id="KW-1133">Transmembrane helix</keyword>
<feature type="transmembrane region" description="Helical" evidence="1">
    <location>
        <begin position="74"/>
        <end position="91"/>
    </location>
</feature>
<feature type="transmembrane region" description="Helical" evidence="1">
    <location>
        <begin position="98"/>
        <end position="117"/>
    </location>
</feature>
<name>A0A518BPG1_9BACT</name>
<feature type="transmembrane region" description="Helical" evidence="1">
    <location>
        <begin position="198"/>
        <end position="215"/>
    </location>
</feature>
<evidence type="ECO:0000313" key="2">
    <source>
        <dbReference type="EMBL" id="QDU68858.1"/>
    </source>
</evidence>
<dbReference type="EMBL" id="CP036287">
    <property type="protein sequence ID" value="QDU68858.1"/>
    <property type="molecule type" value="Genomic_DNA"/>
</dbReference>
<organism evidence="2 3">
    <name type="scientific">Engelhardtia mirabilis</name>
    <dbReference type="NCBI Taxonomy" id="2528011"/>
    <lineage>
        <taxon>Bacteria</taxon>
        <taxon>Pseudomonadati</taxon>
        <taxon>Planctomycetota</taxon>
        <taxon>Planctomycetia</taxon>
        <taxon>Planctomycetia incertae sedis</taxon>
        <taxon>Engelhardtia</taxon>
    </lineage>
</organism>
<keyword evidence="3" id="KW-1185">Reference proteome</keyword>
<protein>
    <submittedName>
        <fullName evidence="2">Uncharacterized protein</fullName>
    </submittedName>
</protein>
<feature type="transmembrane region" description="Helical" evidence="1">
    <location>
        <begin position="277"/>
        <end position="293"/>
    </location>
</feature>
<accession>A0A518BPG1</accession>
<feature type="transmembrane region" description="Helical" evidence="1">
    <location>
        <begin position="251"/>
        <end position="270"/>
    </location>
</feature>